<dbReference type="GO" id="GO:0005829">
    <property type="term" value="C:cytosol"/>
    <property type="evidence" value="ECO:0007669"/>
    <property type="project" value="TreeGrafter"/>
</dbReference>
<dbReference type="CDD" id="cd00038">
    <property type="entry name" value="CAP_ED"/>
    <property type="match status" value="1"/>
</dbReference>
<dbReference type="InterPro" id="IPR036388">
    <property type="entry name" value="WH-like_DNA-bd_sf"/>
</dbReference>
<dbReference type="InterPro" id="IPR050397">
    <property type="entry name" value="Env_Response_Regulators"/>
</dbReference>
<feature type="domain" description="HTH crp-type" evidence="5">
    <location>
        <begin position="158"/>
        <end position="221"/>
    </location>
</feature>
<name>A0A177M3T1_METMH</name>
<dbReference type="InterPro" id="IPR014710">
    <property type="entry name" value="RmlC-like_jellyroll"/>
</dbReference>
<sequence length="270" mass="30235">MSEMDNPRQNQLLAMLPEPNYAYVSRLLERVEMCCGDILCEPDEALRYVYFPVSGVIAKLYFTENGASSELALIGNEGMLGISLFMGGESMPHQALVVMPGYAYRLRRSLFEEEIERLGGQRSGALHGMLLRYTQALITHMTQIAACNRHHSIEQQFSRWLLMILDRQSGSEIAITQQSIASLLGVRREGITEAAGKLQQAGVIRYCRGHISVLERAGLEAQSCECYQVIRNEFARLLAISANPSPLSRPLVAITTYGRAKDLRRRYAFG</sequence>
<keyword evidence="2" id="KW-0238">DNA-binding</keyword>
<dbReference type="InterPro" id="IPR018490">
    <property type="entry name" value="cNMP-bd_dom_sf"/>
</dbReference>
<dbReference type="PANTHER" id="PTHR24567:SF74">
    <property type="entry name" value="HTH-TYPE TRANSCRIPTIONAL REGULATOR ARCR"/>
    <property type="match status" value="1"/>
</dbReference>
<dbReference type="AlphaFoldDB" id="A0A177M3T1"/>
<dbReference type="Proteomes" id="UP000077763">
    <property type="component" value="Unassembled WGS sequence"/>
</dbReference>
<keyword evidence="3" id="KW-0804">Transcription</keyword>
<evidence type="ECO:0000256" key="2">
    <source>
        <dbReference type="ARBA" id="ARBA00023125"/>
    </source>
</evidence>
<evidence type="ECO:0000313" key="7">
    <source>
        <dbReference type="Proteomes" id="UP000077763"/>
    </source>
</evidence>
<keyword evidence="1" id="KW-0805">Transcription regulation</keyword>
<dbReference type="SUPFAM" id="SSF46785">
    <property type="entry name" value="Winged helix' DNA-binding domain"/>
    <property type="match status" value="1"/>
</dbReference>
<proteinExistence type="predicted"/>
<dbReference type="Gene3D" id="2.60.120.10">
    <property type="entry name" value="Jelly Rolls"/>
    <property type="match status" value="1"/>
</dbReference>
<dbReference type="Gene3D" id="1.10.10.10">
    <property type="entry name" value="Winged helix-like DNA-binding domain superfamily/Winged helix DNA-binding domain"/>
    <property type="match status" value="1"/>
</dbReference>
<reference evidence="6 7" key="1">
    <citation type="submission" date="2016-03" db="EMBL/GenBank/DDBJ databases">
        <authorList>
            <person name="Ploux O."/>
        </authorList>
    </citation>
    <scope>NUCLEOTIDE SEQUENCE [LARGE SCALE GENOMIC DNA]</scope>
    <source>
        <strain evidence="6 7">R-45371</strain>
    </source>
</reference>
<dbReference type="SUPFAM" id="SSF51206">
    <property type="entry name" value="cAMP-binding domain-like"/>
    <property type="match status" value="1"/>
</dbReference>
<accession>A0A177M3T1</accession>
<dbReference type="Pfam" id="PF13545">
    <property type="entry name" value="HTH_Crp_2"/>
    <property type="match status" value="1"/>
</dbReference>
<gene>
    <name evidence="6" type="ORF">A1353_01380</name>
</gene>
<dbReference type="EMBL" id="LUUH01000077">
    <property type="protein sequence ID" value="OAI00376.1"/>
    <property type="molecule type" value="Genomic_DNA"/>
</dbReference>
<dbReference type="RefSeq" id="WP_064037870.1">
    <property type="nucleotide sequence ID" value="NZ_LUUH01000077.1"/>
</dbReference>
<dbReference type="InterPro" id="IPR012318">
    <property type="entry name" value="HTH_CRP"/>
</dbReference>
<dbReference type="InterPro" id="IPR000595">
    <property type="entry name" value="cNMP-bd_dom"/>
</dbReference>
<evidence type="ECO:0000256" key="1">
    <source>
        <dbReference type="ARBA" id="ARBA00023015"/>
    </source>
</evidence>
<evidence type="ECO:0000256" key="3">
    <source>
        <dbReference type="ARBA" id="ARBA00023163"/>
    </source>
</evidence>
<feature type="domain" description="Cyclic nucleotide-binding" evidence="4">
    <location>
        <begin position="32"/>
        <end position="116"/>
    </location>
</feature>
<dbReference type="InterPro" id="IPR036390">
    <property type="entry name" value="WH_DNA-bd_sf"/>
</dbReference>
<dbReference type="PANTHER" id="PTHR24567">
    <property type="entry name" value="CRP FAMILY TRANSCRIPTIONAL REGULATORY PROTEIN"/>
    <property type="match status" value="1"/>
</dbReference>
<evidence type="ECO:0000259" key="4">
    <source>
        <dbReference type="Pfam" id="PF00027"/>
    </source>
</evidence>
<protein>
    <submittedName>
        <fullName evidence="6">Crp/Fnr family transcriptional regulator</fullName>
    </submittedName>
</protein>
<dbReference type="GO" id="GO:0003700">
    <property type="term" value="F:DNA-binding transcription factor activity"/>
    <property type="evidence" value="ECO:0007669"/>
    <property type="project" value="TreeGrafter"/>
</dbReference>
<organism evidence="6 7">
    <name type="scientific">Methylomonas methanica</name>
    <dbReference type="NCBI Taxonomy" id="421"/>
    <lineage>
        <taxon>Bacteria</taxon>
        <taxon>Pseudomonadati</taxon>
        <taxon>Pseudomonadota</taxon>
        <taxon>Gammaproteobacteria</taxon>
        <taxon>Methylococcales</taxon>
        <taxon>Methylococcaceae</taxon>
        <taxon>Methylomonas</taxon>
    </lineage>
</organism>
<comment type="caution">
    <text evidence="6">The sequence shown here is derived from an EMBL/GenBank/DDBJ whole genome shotgun (WGS) entry which is preliminary data.</text>
</comment>
<dbReference type="GO" id="GO:0003677">
    <property type="term" value="F:DNA binding"/>
    <property type="evidence" value="ECO:0007669"/>
    <property type="project" value="UniProtKB-KW"/>
</dbReference>
<dbReference type="Pfam" id="PF00027">
    <property type="entry name" value="cNMP_binding"/>
    <property type="match status" value="1"/>
</dbReference>
<evidence type="ECO:0000259" key="5">
    <source>
        <dbReference type="Pfam" id="PF13545"/>
    </source>
</evidence>
<evidence type="ECO:0000313" key="6">
    <source>
        <dbReference type="EMBL" id="OAI00376.1"/>
    </source>
</evidence>